<evidence type="ECO:0000313" key="1">
    <source>
        <dbReference type="EMBL" id="MEX3741107.1"/>
    </source>
</evidence>
<dbReference type="Proteomes" id="UP001558474">
    <property type="component" value="Unassembled WGS sequence"/>
</dbReference>
<dbReference type="RefSeq" id="WP_368573806.1">
    <property type="nucleotide sequence ID" value="NZ_JBDLOU010000058.1"/>
</dbReference>
<keyword evidence="2" id="KW-1185">Reference proteome</keyword>
<accession>A0ABV3VI84</accession>
<gene>
    <name evidence="1" type="ORF">ABFW12_23035</name>
</gene>
<evidence type="ECO:0008006" key="3">
    <source>
        <dbReference type="Google" id="ProtNLM"/>
    </source>
</evidence>
<evidence type="ECO:0000313" key="2">
    <source>
        <dbReference type="Proteomes" id="UP001558474"/>
    </source>
</evidence>
<comment type="caution">
    <text evidence="1">The sequence shown here is derived from an EMBL/GenBank/DDBJ whole genome shotgun (WGS) entry which is preliminary data.</text>
</comment>
<proteinExistence type="predicted"/>
<protein>
    <recommendedName>
        <fullName evidence="3">Transposase</fullName>
    </recommendedName>
</protein>
<dbReference type="EMBL" id="JBDLOU010000058">
    <property type="protein sequence ID" value="MEX3741107.1"/>
    <property type="molecule type" value="Genomic_DNA"/>
</dbReference>
<name>A0ABV3VI84_9MYCO</name>
<reference evidence="1 2" key="1">
    <citation type="submission" date="2024-04" db="EMBL/GenBank/DDBJ databases">
        <title>Genomic Markers of Mycobacteria.</title>
        <authorList>
            <person name="Soliman M.S."/>
            <person name="Elkholy A."/>
            <person name="Soliman N.S."/>
            <person name="Abbas A."/>
            <person name="Khayrat S."/>
            <person name="Shawky S."/>
        </authorList>
    </citation>
    <scope>NUCLEOTIDE SEQUENCE [LARGE SCALE GENOMIC DNA]</scope>
    <source>
        <strain evidence="1 2">Egy-CU-AM5</strain>
    </source>
</reference>
<sequence>MARTPGGCAVDDCDGKHIGEDRCHFCDRPHRCKGFCGKHYERHRRGTPLEPADIRTKRSTLTADDVRQIRHLRHTELRRPSHIARQFGVTIGAITNICARRTWADVD</sequence>
<organism evidence="1 2">
    <name type="scientific">Mycolicibacterium porcinum</name>
    <dbReference type="NCBI Taxonomy" id="39693"/>
    <lineage>
        <taxon>Bacteria</taxon>
        <taxon>Bacillati</taxon>
        <taxon>Actinomycetota</taxon>
        <taxon>Actinomycetes</taxon>
        <taxon>Mycobacteriales</taxon>
        <taxon>Mycobacteriaceae</taxon>
        <taxon>Mycolicibacterium</taxon>
    </lineage>
</organism>